<feature type="transmembrane region" description="Helical" evidence="1">
    <location>
        <begin position="105"/>
        <end position="122"/>
    </location>
</feature>
<evidence type="ECO:0000259" key="2">
    <source>
        <dbReference type="PROSITE" id="PS50883"/>
    </source>
</evidence>
<dbReference type="EMBL" id="JAFBBK010000001">
    <property type="protein sequence ID" value="MBM7417128.1"/>
    <property type="molecule type" value="Genomic_DNA"/>
</dbReference>
<dbReference type="InterPro" id="IPR029787">
    <property type="entry name" value="Nucleotide_cyclase"/>
</dbReference>
<feature type="transmembrane region" description="Helical" evidence="1">
    <location>
        <begin position="153"/>
        <end position="173"/>
    </location>
</feature>
<dbReference type="SMART" id="SM00052">
    <property type="entry name" value="EAL"/>
    <property type="match status" value="1"/>
</dbReference>
<dbReference type="NCBIfam" id="TIGR00254">
    <property type="entry name" value="GGDEF"/>
    <property type="match status" value="1"/>
</dbReference>
<organism evidence="3 4">
    <name type="scientific">Rhodococcoides corynebacterioides</name>
    <dbReference type="NCBI Taxonomy" id="53972"/>
    <lineage>
        <taxon>Bacteria</taxon>
        <taxon>Bacillati</taxon>
        <taxon>Actinomycetota</taxon>
        <taxon>Actinomycetes</taxon>
        <taxon>Mycobacteriales</taxon>
        <taxon>Nocardiaceae</taxon>
        <taxon>Rhodococcoides</taxon>
    </lineage>
</organism>
<dbReference type="SUPFAM" id="SSF141868">
    <property type="entry name" value="EAL domain-like"/>
    <property type="match status" value="1"/>
</dbReference>
<dbReference type="PROSITE" id="PS50883">
    <property type="entry name" value="EAL"/>
    <property type="match status" value="1"/>
</dbReference>
<dbReference type="InterPro" id="IPR001633">
    <property type="entry name" value="EAL_dom"/>
</dbReference>
<sequence>MRSQRISPDPVLSFLALTPRPAERSRAVIAGITVLVGVAGLLLLPSDALRPGGAVWILLFSATTVPVAVAWFMTTRPRHFETAYVVYADVGVITVVAMYDSAFLSMPACAVLVLVSLFAAAFTDPRTLTLHVVFSCGALVVLAAVSVEQGTEIWLVLSRTLALMSMFATPFVIRMYVSYLRRQVEASQRDPLTGLLTRRGLYNRVTSQSQSVQSRSTALGVFVEIADFADAEQRFGRGSGREVLEEIAERLTTEAPADAVAARLSTSQFLCVLLVGPDGSADRAMRDLATGLESTPLRSAPVTVLTGSVVETVDPHADVGTTLHHLMTRAEATMQRRHATRASASADLRDRIAALIASGGPNIVFQPVCTTDTGAVVGYEALSRFPDGYGSPQTWFTDASTVGLRVDLELSAIHAAITASSVLPPGAFVAVNTSADTILSTDLAADLIGRGDRGRRWIVEVTEHDRIDDYDGMGVAVEMLRSAGVLISVDDVGTGYSGLRQLVELRPGVVKLDASLVRGIDTDPMRRAAAVSIVTFSREIGAVCIFEGVETAEELATAREVGADLVQGYLLGRPAPASELLVRDTPYPAP</sequence>
<accession>A0ABS2KYW2</accession>
<dbReference type="Proteomes" id="UP000703038">
    <property type="component" value="Unassembled WGS sequence"/>
</dbReference>
<dbReference type="SUPFAM" id="SSF55073">
    <property type="entry name" value="Nucleotide cyclase"/>
    <property type="match status" value="1"/>
</dbReference>
<feature type="transmembrane region" description="Helical" evidence="1">
    <location>
        <begin position="52"/>
        <end position="73"/>
    </location>
</feature>
<comment type="caution">
    <text evidence="3">The sequence shown here is derived from an EMBL/GenBank/DDBJ whole genome shotgun (WGS) entry which is preliminary data.</text>
</comment>
<dbReference type="InterPro" id="IPR000160">
    <property type="entry name" value="GGDEF_dom"/>
</dbReference>
<feature type="transmembrane region" description="Helical" evidence="1">
    <location>
        <begin position="129"/>
        <end position="147"/>
    </location>
</feature>
<keyword evidence="1" id="KW-0472">Membrane</keyword>
<dbReference type="Pfam" id="PF00990">
    <property type="entry name" value="GGDEF"/>
    <property type="match status" value="1"/>
</dbReference>
<feature type="transmembrane region" description="Helical" evidence="1">
    <location>
        <begin position="27"/>
        <end position="46"/>
    </location>
</feature>
<dbReference type="Pfam" id="PF00563">
    <property type="entry name" value="EAL"/>
    <property type="match status" value="1"/>
</dbReference>
<dbReference type="InterPro" id="IPR043128">
    <property type="entry name" value="Rev_trsase/Diguanyl_cyclase"/>
</dbReference>
<keyword evidence="1" id="KW-1133">Transmembrane helix</keyword>
<evidence type="ECO:0000313" key="3">
    <source>
        <dbReference type="EMBL" id="MBM7417128.1"/>
    </source>
</evidence>
<gene>
    <name evidence="3" type="ORF">JOE42_003861</name>
</gene>
<protein>
    <submittedName>
        <fullName evidence="3">Diguanylate cyclase (GGDEF)-like protein</fullName>
    </submittedName>
</protein>
<dbReference type="InterPro" id="IPR050706">
    <property type="entry name" value="Cyclic-di-GMP_PDE-like"/>
</dbReference>
<dbReference type="PANTHER" id="PTHR33121:SF76">
    <property type="entry name" value="SIGNALING PROTEIN"/>
    <property type="match status" value="1"/>
</dbReference>
<proteinExistence type="predicted"/>
<dbReference type="RefSeq" id="WP_204869779.1">
    <property type="nucleotide sequence ID" value="NZ_JAFBBK010000001.1"/>
</dbReference>
<feature type="domain" description="EAL" evidence="2">
    <location>
        <begin position="345"/>
        <end position="588"/>
    </location>
</feature>
<dbReference type="InterPro" id="IPR035919">
    <property type="entry name" value="EAL_sf"/>
</dbReference>
<dbReference type="PANTHER" id="PTHR33121">
    <property type="entry name" value="CYCLIC DI-GMP PHOSPHODIESTERASE PDEF"/>
    <property type="match status" value="1"/>
</dbReference>
<evidence type="ECO:0000313" key="4">
    <source>
        <dbReference type="Proteomes" id="UP000703038"/>
    </source>
</evidence>
<dbReference type="Gene3D" id="3.20.20.450">
    <property type="entry name" value="EAL domain"/>
    <property type="match status" value="1"/>
</dbReference>
<dbReference type="SMART" id="SM00267">
    <property type="entry name" value="GGDEF"/>
    <property type="match status" value="1"/>
</dbReference>
<reference evidence="3 4" key="1">
    <citation type="submission" date="2021-01" db="EMBL/GenBank/DDBJ databases">
        <title>Genomics of switchgrass bacterial isolates.</title>
        <authorList>
            <person name="Shade A."/>
        </authorList>
    </citation>
    <scope>NUCLEOTIDE SEQUENCE [LARGE SCALE GENOMIC DNA]</scope>
    <source>
        <strain evidence="3 4">PvP111</strain>
    </source>
</reference>
<name>A0ABS2KYW2_9NOCA</name>
<dbReference type="CDD" id="cd01948">
    <property type="entry name" value="EAL"/>
    <property type="match status" value="1"/>
</dbReference>
<dbReference type="Gene3D" id="3.30.70.270">
    <property type="match status" value="1"/>
</dbReference>
<evidence type="ECO:0000256" key="1">
    <source>
        <dbReference type="SAM" id="Phobius"/>
    </source>
</evidence>
<keyword evidence="4" id="KW-1185">Reference proteome</keyword>
<keyword evidence="1" id="KW-0812">Transmembrane</keyword>